<feature type="transmembrane region" description="Helical" evidence="1">
    <location>
        <begin position="12"/>
        <end position="36"/>
    </location>
</feature>
<reference evidence="3" key="1">
    <citation type="submission" date="2016-06" db="EMBL/GenBank/DDBJ databases">
        <title>Parallel loss of symbiosis genes in relatives of nitrogen-fixing non-legume Parasponia.</title>
        <authorList>
            <person name="Van Velzen R."/>
            <person name="Holmer R."/>
            <person name="Bu F."/>
            <person name="Rutten L."/>
            <person name="Van Zeijl A."/>
            <person name="Liu W."/>
            <person name="Santuari L."/>
            <person name="Cao Q."/>
            <person name="Sharma T."/>
            <person name="Shen D."/>
            <person name="Roswanjaya Y."/>
            <person name="Wardhani T."/>
            <person name="Kalhor M.S."/>
            <person name="Jansen J."/>
            <person name="Van den Hoogen J."/>
            <person name="Gungor B."/>
            <person name="Hartog M."/>
            <person name="Hontelez J."/>
            <person name="Verver J."/>
            <person name="Yang W.-C."/>
            <person name="Schijlen E."/>
            <person name="Repin R."/>
            <person name="Schilthuizen M."/>
            <person name="Schranz E."/>
            <person name="Heidstra R."/>
            <person name="Miyata K."/>
            <person name="Fedorova E."/>
            <person name="Kohlen W."/>
            <person name="Bisseling T."/>
            <person name="Smit S."/>
            <person name="Geurts R."/>
        </authorList>
    </citation>
    <scope>NUCLEOTIDE SEQUENCE [LARGE SCALE GENOMIC DNA]</scope>
    <source>
        <strain evidence="3">cv. WU1-14</strain>
    </source>
</reference>
<dbReference type="Proteomes" id="UP000237105">
    <property type="component" value="Unassembled WGS sequence"/>
</dbReference>
<feature type="transmembrane region" description="Helical" evidence="1">
    <location>
        <begin position="94"/>
        <end position="114"/>
    </location>
</feature>
<dbReference type="OrthoDB" id="1929005at2759"/>
<organism evidence="2 3">
    <name type="scientific">Parasponia andersonii</name>
    <name type="common">Sponia andersonii</name>
    <dbReference type="NCBI Taxonomy" id="3476"/>
    <lineage>
        <taxon>Eukaryota</taxon>
        <taxon>Viridiplantae</taxon>
        <taxon>Streptophyta</taxon>
        <taxon>Embryophyta</taxon>
        <taxon>Tracheophyta</taxon>
        <taxon>Spermatophyta</taxon>
        <taxon>Magnoliopsida</taxon>
        <taxon>eudicotyledons</taxon>
        <taxon>Gunneridae</taxon>
        <taxon>Pentapetalae</taxon>
        <taxon>rosids</taxon>
        <taxon>fabids</taxon>
        <taxon>Rosales</taxon>
        <taxon>Cannabaceae</taxon>
        <taxon>Parasponia</taxon>
    </lineage>
</organism>
<protein>
    <submittedName>
        <fullName evidence="2">Uncharacterized protein</fullName>
    </submittedName>
</protein>
<evidence type="ECO:0000256" key="1">
    <source>
        <dbReference type="SAM" id="Phobius"/>
    </source>
</evidence>
<name>A0A2P5CTM2_PARAD</name>
<evidence type="ECO:0000313" key="3">
    <source>
        <dbReference type="Proteomes" id="UP000237105"/>
    </source>
</evidence>
<evidence type="ECO:0000313" key="2">
    <source>
        <dbReference type="EMBL" id="PON64403.1"/>
    </source>
</evidence>
<sequence length="124" mass="13681">MRLVTDTSTTDSSLTFAVVFSTLVAHCGSFYVGCIVSTSRFSMTIETTVSFLFHFGKNICSLVKTKPMSLTLMLYIALQTGYSSPAQSGIMKDFGLSVAAVFIYDCLLSFYFFLTTFQDLHLAN</sequence>
<gene>
    <name evidence="2" type="ORF">PanWU01x14_124720</name>
</gene>
<keyword evidence="1" id="KW-0472">Membrane</keyword>
<keyword evidence="1" id="KW-0812">Transmembrane</keyword>
<keyword evidence="3" id="KW-1185">Reference proteome</keyword>
<keyword evidence="1" id="KW-1133">Transmembrane helix</keyword>
<proteinExistence type="predicted"/>
<dbReference type="AlphaFoldDB" id="A0A2P5CTM2"/>
<dbReference type="EMBL" id="JXTB01000096">
    <property type="protein sequence ID" value="PON64403.1"/>
    <property type="molecule type" value="Genomic_DNA"/>
</dbReference>
<accession>A0A2P5CTM2</accession>
<comment type="caution">
    <text evidence="2">The sequence shown here is derived from an EMBL/GenBank/DDBJ whole genome shotgun (WGS) entry which is preliminary data.</text>
</comment>